<keyword evidence="3 9" id="KW-0812">Transmembrane</keyword>
<dbReference type="GO" id="GO:0016020">
    <property type="term" value="C:membrane"/>
    <property type="evidence" value="ECO:0007669"/>
    <property type="project" value="UniProtKB-SubCell"/>
</dbReference>
<evidence type="ECO:0000256" key="2">
    <source>
        <dbReference type="ARBA" id="ARBA00022448"/>
    </source>
</evidence>
<evidence type="ECO:0000256" key="7">
    <source>
        <dbReference type="ARBA" id="ARBA00023136"/>
    </source>
</evidence>
<accession>A0AAW1QL64</accession>
<keyword evidence="7 9" id="KW-0472">Membrane</keyword>
<keyword evidence="5 9" id="KW-1133">Transmembrane helix</keyword>
<comment type="caution">
    <text evidence="10">The sequence shown here is derived from an EMBL/GenBank/DDBJ whole genome shotgun (WGS) entry which is preliminary data.</text>
</comment>
<proteinExistence type="predicted"/>
<reference evidence="10 11" key="1">
    <citation type="journal article" date="2024" name="Nat. Commun.">
        <title>Phylogenomics reveals the evolutionary origins of lichenization in chlorophyte algae.</title>
        <authorList>
            <person name="Puginier C."/>
            <person name="Libourel C."/>
            <person name="Otte J."/>
            <person name="Skaloud P."/>
            <person name="Haon M."/>
            <person name="Grisel S."/>
            <person name="Petersen M."/>
            <person name="Berrin J.G."/>
            <person name="Delaux P.M."/>
            <person name="Dal Grande F."/>
            <person name="Keller J."/>
        </authorList>
    </citation>
    <scope>NUCLEOTIDE SEQUENCE [LARGE SCALE GENOMIC DNA]</scope>
    <source>
        <strain evidence="10 11">SAG 2145</strain>
    </source>
</reference>
<gene>
    <name evidence="10" type="ORF">WJX74_003339</name>
</gene>
<feature type="compositionally biased region" description="Polar residues" evidence="8">
    <location>
        <begin position="225"/>
        <end position="240"/>
    </location>
</feature>
<keyword evidence="6" id="KW-0811">Translocation</keyword>
<dbReference type="PRINTS" id="PR01506">
    <property type="entry name" value="TATBPROTEIN"/>
</dbReference>
<dbReference type="GO" id="GO:0015031">
    <property type="term" value="P:protein transport"/>
    <property type="evidence" value="ECO:0007669"/>
    <property type="project" value="UniProtKB-KW"/>
</dbReference>
<comment type="subcellular location">
    <subcellularLocation>
        <location evidence="1">Membrane</location>
        <topology evidence="1">Single-pass membrane protein</topology>
    </subcellularLocation>
</comment>
<dbReference type="EMBL" id="JALJOS010000034">
    <property type="protein sequence ID" value="KAK9822050.1"/>
    <property type="molecule type" value="Genomic_DNA"/>
</dbReference>
<sequence>MCQCSALPSPRVHARWLLSPRTQSAPLIHSPAAPPGVKYWQHSGTSNPCGARSKVALAAVFGVGAPEALVVGVVALIVFGPKGLAEAAKSLGKTVRAFQPTIREIVSASSDIRSSLEESIGLDEIRQEWQNPPPQARSPPPDVASPGQSATDYANSLIPQAGKDVSTPASEASGAGSNSSSSSVQSTDSKAPPAEAAWGSASALEQDPDIEQKRRQSAAMAWGQQAPSAPTSPHTSNGSGPKSEPQSASNQGGSSSSSSEKELSSMSLADLEAELARRRATSNSA</sequence>
<evidence type="ECO:0000313" key="11">
    <source>
        <dbReference type="Proteomes" id="UP001438707"/>
    </source>
</evidence>
<dbReference type="Proteomes" id="UP001438707">
    <property type="component" value="Unassembled WGS sequence"/>
</dbReference>
<dbReference type="PANTHER" id="PTHR33162">
    <property type="entry name" value="SEC-INDEPENDENT PROTEIN TRANSLOCASE PROTEIN TATA, CHLOROPLASTIC"/>
    <property type="match status" value="1"/>
</dbReference>
<evidence type="ECO:0000256" key="6">
    <source>
        <dbReference type="ARBA" id="ARBA00023010"/>
    </source>
</evidence>
<feature type="compositionally biased region" description="Low complexity" evidence="8">
    <location>
        <begin position="246"/>
        <end position="270"/>
    </location>
</feature>
<organism evidence="10 11">
    <name type="scientific">Apatococcus lobatus</name>
    <dbReference type="NCBI Taxonomy" id="904363"/>
    <lineage>
        <taxon>Eukaryota</taxon>
        <taxon>Viridiplantae</taxon>
        <taxon>Chlorophyta</taxon>
        <taxon>core chlorophytes</taxon>
        <taxon>Trebouxiophyceae</taxon>
        <taxon>Chlorellales</taxon>
        <taxon>Chlorellaceae</taxon>
        <taxon>Apatococcus</taxon>
    </lineage>
</organism>
<evidence type="ECO:0000313" key="10">
    <source>
        <dbReference type="EMBL" id="KAK9822050.1"/>
    </source>
</evidence>
<dbReference type="PANTHER" id="PTHR33162:SF3">
    <property type="entry name" value="SEC-INDEPENDENT PROTEIN TRANSLOCASE PROTEIN TATB, CHLOROPLASTIC"/>
    <property type="match status" value="1"/>
</dbReference>
<dbReference type="Pfam" id="PF02416">
    <property type="entry name" value="TatA_B_E"/>
    <property type="match status" value="1"/>
</dbReference>
<keyword evidence="11" id="KW-1185">Reference proteome</keyword>
<dbReference type="Gene3D" id="1.20.5.3310">
    <property type="match status" value="1"/>
</dbReference>
<feature type="region of interest" description="Disordered" evidence="8">
    <location>
        <begin position="129"/>
        <end position="285"/>
    </location>
</feature>
<dbReference type="InterPro" id="IPR003369">
    <property type="entry name" value="TatA/B/E"/>
</dbReference>
<evidence type="ECO:0000256" key="8">
    <source>
        <dbReference type="SAM" id="MobiDB-lite"/>
    </source>
</evidence>
<dbReference type="AlphaFoldDB" id="A0AAW1QL64"/>
<feature type="compositionally biased region" description="Polar residues" evidence="8">
    <location>
        <begin position="146"/>
        <end position="158"/>
    </location>
</feature>
<feature type="transmembrane region" description="Helical" evidence="9">
    <location>
        <begin position="55"/>
        <end position="79"/>
    </location>
</feature>
<feature type="compositionally biased region" description="Low complexity" evidence="8">
    <location>
        <begin position="169"/>
        <end position="191"/>
    </location>
</feature>
<keyword evidence="2" id="KW-0813">Transport</keyword>
<feature type="compositionally biased region" description="Pro residues" evidence="8">
    <location>
        <begin position="131"/>
        <end position="143"/>
    </location>
</feature>
<evidence type="ECO:0000256" key="9">
    <source>
        <dbReference type="SAM" id="Phobius"/>
    </source>
</evidence>
<evidence type="ECO:0000256" key="3">
    <source>
        <dbReference type="ARBA" id="ARBA00022692"/>
    </source>
</evidence>
<name>A0AAW1QL64_9CHLO</name>
<protein>
    <submittedName>
        <fullName evidence="10">Uncharacterized protein</fullName>
    </submittedName>
</protein>
<evidence type="ECO:0000256" key="5">
    <source>
        <dbReference type="ARBA" id="ARBA00022989"/>
    </source>
</evidence>
<evidence type="ECO:0000256" key="1">
    <source>
        <dbReference type="ARBA" id="ARBA00004167"/>
    </source>
</evidence>
<keyword evidence="4" id="KW-0653">Protein transport</keyword>
<evidence type="ECO:0000256" key="4">
    <source>
        <dbReference type="ARBA" id="ARBA00022927"/>
    </source>
</evidence>